<evidence type="ECO:0000259" key="2">
    <source>
        <dbReference type="Pfam" id="PF13472"/>
    </source>
</evidence>
<dbReference type="SUPFAM" id="SSF52266">
    <property type="entry name" value="SGNH hydrolase"/>
    <property type="match status" value="1"/>
</dbReference>
<name>A0A3M6Q8V3_9BURK</name>
<dbReference type="GO" id="GO:0004622">
    <property type="term" value="F:phosphatidylcholine lysophospholipase activity"/>
    <property type="evidence" value="ECO:0007669"/>
    <property type="project" value="TreeGrafter"/>
</dbReference>
<dbReference type="PANTHER" id="PTHR30383">
    <property type="entry name" value="THIOESTERASE 1/PROTEASE 1/LYSOPHOSPHOLIPASE L1"/>
    <property type="match status" value="1"/>
</dbReference>
<dbReference type="CDD" id="cd01822">
    <property type="entry name" value="Lysophospholipase_L1_like"/>
    <property type="match status" value="1"/>
</dbReference>
<sequence length="246" mass="26246">MHHPKPRHTRRHFSAQLLGLLSLCTLGLPHLAQAQEQPAALAPAPTAAPARLLIVGDSISAEYGLARGQGWVALLEQRLQTQGLPVTLVNASISGETTSGARARLPALLKAHQPRYVVIELGGNDALRGLPLPHTRDNLRAMIDAAHAASARTLLLGIQVPPNYGAQYSRDFAAVFTQAAEQSGAALVPFMLEAISAPDDVQTYFQPDRIHPNAAAQPLILDTVWPAVLALLTAPQSQPAQNHQSK</sequence>
<keyword evidence="1" id="KW-0732">Signal</keyword>
<reference evidence="3 4" key="1">
    <citation type="submission" date="2018-10" db="EMBL/GenBank/DDBJ databases">
        <title>Comamonadaceae CDC group NO-1 genome sequencing and assembly.</title>
        <authorList>
            <person name="Bernier A.-M."/>
            <person name="Bernard K."/>
        </authorList>
    </citation>
    <scope>NUCLEOTIDE SEQUENCE [LARGE SCALE GENOMIC DNA]</scope>
    <source>
        <strain evidence="3 4">NML970147</strain>
    </source>
</reference>
<proteinExistence type="predicted"/>
<gene>
    <name evidence="3" type="ORF">EBQ26_04525</name>
</gene>
<dbReference type="InterPro" id="IPR051532">
    <property type="entry name" value="Ester_Hydrolysis_Enzymes"/>
</dbReference>
<dbReference type="Proteomes" id="UP000267521">
    <property type="component" value="Unassembled WGS sequence"/>
</dbReference>
<dbReference type="Pfam" id="PF13472">
    <property type="entry name" value="Lipase_GDSL_2"/>
    <property type="match status" value="1"/>
</dbReference>
<dbReference type="InterPro" id="IPR036514">
    <property type="entry name" value="SGNH_hydro_sf"/>
</dbReference>
<dbReference type="EMBL" id="RDQM01000004">
    <property type="protein sequence ID" value="RMW99615.1"/>
    <property type="molecule type" value="Genomic_DNA"/>
</dbReference>
<dbReference type="AlphaFoldDB" id="A0A3M6Q8V3"/>
<evidence type="ECO:0000256" key="1">
    <source>
        <dbReference type="SAM" id="SignalP"/>
    </source>
</evidence>
<dbReference type="PANTHER" id="PTHR30383:SF24">
    <property type="entry name" value="THIOESTERASE 1_PROTEASE 1_LYSOPHOSPHOLIPASE L1"/>
    <property type="match status" value="1"/>
</dbReference>
<protein>
    <submittedName>
        <fullName evidence="3">Arylesterase</fullName>
    </submittedName>
</protein>
<accession>A0A3M6Q8V3</accession>
<feature type="signal peptide" evidence="1">
    <location>
        <begin position="1"/>
        <end position="34"/>
    </location>
</feature>
<dbReference type="Gene3D" id="3.40.50.1110">
    <property type="entry name" value="SGNH hydrolase"/>
    <property type="match status" value="1"/>
</dbReference>
<organism evidence="3 4">
    <name type="scientific">Allofranklinella schreckenbergeri</name>
    <dbReference type="NCBI Taxonomy" id="1076744"/>
    <lineage>
        <taxon>Bacteria</taxon>
        <taxon>Pseudomonadati</taxon>
        <taxon>Pseudomonadota</taxon>
        <taxon>Betaproteobacteria</taxon>
        <taxon>Burkholderiales</taxon>
        <taxon>Comamonadaceae</taxon>
        <taxon>Allofranklinella</taxon>
    </lineage>
</organism>
<feature type="chain" id="PRO_5018236544" evidence="1">
    <location>
        <begin position="35"/>
        <end position="246"/>
    </location>
</feature>
<dbReference type="InterPro" id="IPR013830">
    <property type="entry name" value="SGNH_hydro"/>
</dbReference>
<comment type="caution">
    <text evidence="3">The sequence shown here is derived from an EMBL/GenBank/DDBJ whole genome shotgun (WGS) entry which is preliminary data.</text>
</comment>
<dbReference type="RefSeq" id="WP_122237825.1">
    <property type="nucleotide sequence ID" value="NZ_RDQM01000004.1"/>
</dbReference>
<evidence type="ECO:0000313" key="4">
    <source>
        <dbReference type="Proteomes" id="UP000267521"/>
    </source>
</evidence>
<feature type="domain" description="SGNH hydrolase-type esterase" evidence="2">
    <location>
        <begin position="55"/>
        <end position="216"/>
    </location>
</feature>
<evidence type="ECO:0000313" key="3">
    <source>
        <dbReference type="EMBL" id="RMW99615.1"/>
    </source>
</evidence>